<evidence type="ECO:0000313" key="2">
    <source>
        <dbReference type="EMBL" id="KAK3201539.1"/>
    </source>
</evidence>
<feature type="compositionally biased region" description="Low complexity" evidence="1">
    <location>
        <begin position="11"/>
        <end position="23"/>
    </location>
</feature>
<feature type="region of interest" description="Disordered" evidence="1">
    <location>
        <begin position="1"/>
        <end position="48"/>
    </location>
</feature>
<accession>A0AAN6LPP6</accession>
<comment type="caution">
    <text evidence="2">The sequence shown here is derived from an EMBL/GenBank/DDBJ whole genome shotgun (WGS) entry which is preliminary data.</text>
</comment>
<evidence type="ECO:0000256" key="1">
    <source>
        <dbReference type="SAM" id="MobiDB-lite"/>
    </source>
</evidence>
<dbReference type="AlphaFoldDB" id="A0AAN6LPP6"/>
<name>A0AAN6LPP6_9PLEO</name>
<organism evidence="2 3">
    <name type="scientific">Pseudopithomyces chartarum</name>
    <dbReference type="NCBI Taxonomy" id="1892770"/>
    <lineage>
        <taxon>Eukaryota</taxon>
        <taxon>Fungi</taxon>
        <taxon>Dikarya</taxon>
        <taxon>Ascomycota</taxon>
        <taxon>Pezizomycotina</taxon>
        <taxon>Dothideomycetes</taxon>
        <taxon>Pleosporomycetidae</taxon>
        <taxon>Pleosporales</taxon>
        <taxon>Massarineae</taxon>
        <taxon>Didymosphaeriaceae</taxon>
        <taxon>Pseudopithomyces</taxon>
    </lineage>
</organism>
<evidence type="ECO:0008006" key="4">
    <source>
        <dbReference type="Google" id="ProtNLM"/>
    </source>
</evidence>
<evidence type="ECO:0000313" key="3">
    <source>
        <dbReference type="Proteomes" id="UP001280581"/>
    </source>
</evidence>
<dbReference type="Proteomes" id="UP001280581">
    <property type="component" value="Unassembled WGS sequence"/>
</dbReference>
<feature type="compositionally biased region" description="Basic and acidic residues" evidence="1">
    <location>
        <begin position="1"/>
        <end position="10"/>
    </location>
</feature>
<protein>
    <recommendedName>
        <fullName evidence="4">F-box domain-containing protein</fullName>
    </recommendedName>
</protein>
<proteinExistence type="predicted"/>
<sequence length="410" mass="46159">MRTRQSERTTRSGTRTTRASSQSIGAKPTKITKPQPPAPSSTRARTKKKTDLSLLLEQYRKQETTDTNASSILFKQPRELFALIISHLDPQWLVCLSLTCKLALQYIGTDCWRSENVRKRTLHSRKSLLENLVYDAPKGLSYCPFCNTLHPPLKPPRLHRETKLTKICMSQWAIANYFIQVRDDAQDTGYSLLHPHIEAVFQARETESALSLLEGNYETASNPFFSYAFTSSASWIENRLVLKHTHAFRPPARETLSIPKLLSLPLRLCPHLSTLTSSPEKGLYLKGQTLNSPLLTHALVSAFPPAHRTGAPKASAFRSPTSSEAKQMEMADAGGDVTWRCRGCTTKFKVGTGEGGSLEMTAWYCFGDLLHVGRYWEWLVRREVANLGKGKRNSEYWFPAGRSIPDFAVE</sequence>
<dbReference type="EMBL" id="WVTA01000016">
    <property type="protein sequence ID" value="KAK3201539.1"/>
    <property type="molecule type" value="Genomic_DNA"/>
</dbReference>
<reference evidence="2 3" key="1">
    <citation type="submission" date="2021-02" db="EMBL/GenBank/DDBJ databases">
        <title>Genome assembly of Pseudopithomyces chartarum.</title>
        <authorList>
            <person name="Jauregui R."/>
            <person name="Singh J."/>
            <person name="Voisey C."/>
        </authorList>
    </citation>
    <scope>NUCLEOTIDE SEQUENCE [LARGE SCALE GENOMIC DNA]</scope>
    <source>
        <strain evidence="2 3">AGR01</strain>
    </source>
</reference>
<gene>
    <name evidence="2" type="ORF">GRF29_185g1274675</name>
</gene>
<keyword evidence="3" id="KW-1185">Reference proteome</keyword>